<evidence type="ECO:0000313" key="2">
    <source>
        <dbReference type="Proteomes" id="UP000828048"/>
    </source>
</evidence>
<proteinExistence type="predicted"/>
<protein>
    <submittedName>
        <fullName evidence="1">Uncharacterized protein</fullName>
    </submittedName>
</protein>
<evidence type="ECO:0000313" key="1">
    <source>
        <dbReference type="EMBL" id="KAH7848381.1"/>
    </source>
</evidence>
<comment type="caution">
    <text evidence="1">The sequence shown here is derived from an EMBL/GenBank/DDBJ whole genome shotgun (WGS) entry which is preliminary data.</text>
</comment>
<keyword evidence="2" id="KW-1185">Reference proteome</keyword>
<dbReference type="Proteomes" id="UP000828048">
    <property type="component" value="Chromosome 7"/>
</dbReference>
<sequence>MAIQIHRLLLASSILLPLLAISATARPGRPFHPCQTLILFSTTSSSSSFPFLENPNLPPQNPNNFRRQSITVFITQLRDPNSYYYPSVVVDRHEDKRPLPLPLYSSSLRDRTKDILSVVGSLLFGVGCGALTAATMFLMWSLFAPNRFDQLRDESDDEFDEGDSDDDDVSLKKMGYVAIPAAETDSAVVVAKEVV</sequence>
<dbReference type="EMBL" id="CM037157">
    <property type="protein sequence ID" value="KAH7848381.1"/>
    <property type="molecule type" value="Genomic_DNA"/>
</dbReference>
<gene>
    <name evidence="1" type="ORF">Vadar_002126</name>
</gene>
<name>A0ACB7Y4Y1_9ERIC</name>
<reference evidence="1 2" key="1">
    <citation type="journal article" date="2021" name="Hortic Res">
        <title>High-quality reference genome and annotation aids understanding of berry development for evergreen blueberry (Vaccinium darrowii).</title>
        <authorList>
            <person name="Yu J."/>
            <person name="Hulse-Kemp A.M."/>
            <person name="Babiker E."/>
            <person name="Staton M."/>
        </authorList>
    </citation>
    <scope>NUCLEOTIDE SEQUENCE [LARGE SCALE GENOMIC DNA]</scope>
    <source>
        <strain evidence="2">cv. NJ 8807/NJ 8810</strain>
        <tissue evidence="1">Young leaf</tissue>
    </source>
</reference>
<accession>A0ACB7Y4Y1</accession>
<organism evidence="1 2">
    <name type="scientific">Vaccinium darrowii</name>
    <dbReference type="NCBI Taxonomy" id="229202"/>
    <lineage>
        <taxon>Eukaryota</taxon>
        <taxon>Viridiplantae</taxon>
        <taxon>Streptophyta</taxon>
        <taxon>Embryophyta</taxon>
        <taxon>Tracheophyta</taxon>
        <taxon>Spermatophyta</taxon>
        <taxon>Magnoliopsida</taxon>
        <taxon>eudicotyledons</taxon>
        <taxon>Gunneridae</taxon>
        <taxon>Pentapetalae</taxon>
        <taxon>asterids</taxon>
        <taxon>Ericales</taxon>
        <taxon>Ericaceae</taxon>
        <taxon>Vaccinioideae</taxon>
        <taxon>Vaccinieae</taxon>
        <taxon>Vaccinium</taxon>
    </lineage>
</organism>